<accession>A0A835F914</accession>
<dbReference type="Proteomes" id="UP000636709">
    <property type="component" value="Unassembled WGS sequence"/>
</dbReference>
<dbReference type="GO" id="GO:0016787">
    <property type="term" value="F:hydrolase activity"/>
    <property type="evidence" value="ECO:0007669"/>
    <property type="project" value="InterPro"/>
</dbReference>
<feature type="domain" description="Alpha/beta hydrolase fold-3" evidence="2">
    <location>
        <begin position="182"/>
        <end position="407"/>
    </location>
</feature>
<dbReference type="OrthoDB" id="408631at2759"/>
<dbReference type="Gene3D" id="3.40.50.1820">
    <property type="entry name" value="alpha/beta hydrolase"/>
    <property type="match status" value="2"/>
</dbReference>
<proteinExistence type="predicted"/>
<organism evidence="3 4">
    <name type="scientific">Digitaria exilis</name>
    <dbReference type="NCBI Taxonomy" id="1010633"/>
    <lineage>
        <taxon>Eukaryota</taxon>
        <taxon>Viridiplantae</taxon>
        <taxon>Streptophyta</taxon>
        <taxon>Embryophyta</taxon>
        <taxon>Tracheophyta</taxon>
        <taxon>Spermatophyta</taxon>
        <taxon>Magnoliopsida</taxon>
        <taxon>Liliopsida</taxon>
        <taxon>Poales</taxon>
        <taxon>Poaceae</taxon>
        <taxon>PACMAD clade</taxon>
        <taxon>Panicoideae</taxon>
        <taxon>Panicodae</taxon>
        <taxon>Paniceae</taxon>
        <taxon>Anthephorinae</taxon>
        <taxon>Digitaria</taxon>
    </lineage>
</organism>
<dbReference type="EMBL" id="JACEFO010001605">
    <property type="protein sequence ID" value="KAF8732217.1"/>
    <property type="molecule type" value="Genomic_DNA"/>
</dbReference>
<feature type="active site" evidence="1">
    <location>
        <position position="271"/>
    </location>
</feature>
<sequence length="438" mass="46779">MSDHPFAPGSVPFVDLGDAFPPVLVVDPAMDVLHDRVLEYVASLKAVELVEFPGQEHAFFVMELCGEASDELVMRHTLAHCQQHLSNIIYTTMSSTTSPASGVSGELPPPTHVVEDCLGFLQLLSDGTVKRAPAPLVLHNADDDTSAVRWKDVVYDETHNLSVRMYVPSSAIAGDETKLPVLVYFHGGGFCIGSFANPGFHAATLRLAAELPAVVLAADYRLAPEHRLPAALHDADTLFSWLRSQATLTGSGDPWLATAADFTNVFVSGDSAGANIAHHLAVRVGSGSLAAAPVRVAGCVLLWPYFGGEERTASETNCPSDVFLTLPLYDQMWRLALPATASRDHPVANPFGPESPDLSSVELPPVLVAVGGRDMLVDRIREYVARLNAMGNKSVELAEFEGKGHGFSIFEPDSEAAAELVRVVLRRFVHGGAAAAAS</sequence>
<dbReference type="PROSITE" id="PS01174">
    <property type="entry name" value="LIPASE_GDXG_SER"/>
    <property type="match status" value="1"/>
</dbReference>
<evidence type="ECO:0000259" key="2">
    <source>
        <dbReference type="Pfam" id="PF07859"/>
    </source>
</evidence>
<reference evidence="3" key="1">
    <citation type="submission" date="2020-07" db="EMBL/GenBank/DDBJ databases">
        <title>Genome sequence and genetic diversity analysis of an under-domesticated orphan crop, white fonio (Digitaria exilis).</title>
        <authorList>
            <person name="Bennetzen J.L."/>
            <person name="Chen S."/>
            <person name="Ma X."/>
            <person name="Wang X."/>
            <person name="Yssel A.E.J."/>
            <person name="Chaluvadi S.R."/>
            <person name="Johnson M."/>
            <person name="Gangashetty P."/>
            <person name="Hamidou F."/>
            <person name="Sanogo M.D."/>
            <person name="Zwaenepoel A."/>
            <person name="Wallace J."/>
            <person name="Van De Peer Y."/>
            <person name="Van Deynze A."/>
        </authorList>
    </citation>
    <scope>NUCLEOTIDE SEQUENCE</scope>
    <source>
        <tissue evidence="3">Leaves</tissue>
    </source>
</reference>
<protein>
    <recommendedName>
        <fullName evidence="2">Alpha/beta hydrolase fold-3 domain-containing protein</fullName>
    </recommendedName>
</protein>
<comment type="caution">
    <text evidence="3">The sequence shown here is derived from an EMBL/GenBank/DDBJ whole genome shotgun (WGS) entry which is preliminary data.</text>
</comment>
<evidence type="ECO:0000313" key="4">
    <source>
        <dbReference type="Proteomes" id="UP000636709"/>
    </source>
</evidence>
<dbReference type="InterPro" id="IPR033140">
    <property type="entry name" value="Lipase_GDXG_put_SER_AS"/>
</dbReference>
<dbReference type="Pfam" id="PF07859">
    <property type="entry name" value="Abhydrolase_3"/>
    <property type="match status" value="1"/>
</dbReference>
<dbReference type="InterPro" id="IPR013094">
    <property type="entry name" value="AB_hydrolase_3"/>
</dbReference>
<dbReference type="AlphaFoldDB" id="A0A835F914"/>
<dbReference type="InterPro" id="IPR050466">
    <property type="entry name" value="Carboxylest/Gibb_receptor"/>
</dbReference>
<keyword evidence="4" id="KW-1185">Reference proteome</keyword>
<dbReference type="InterPro" id="IPR029058">
    <property type="entry name" value="AB_hydrolase_fold"/>
</dbReference>
<dbReference type="PANTHER" id="PTHR23024:SF140">
    <property type="entry name" value="OS07G0162600 PROTEIN"/>
    <property type="match status" value="1"/>
</dbReference>
<name>A0A835F914_9POAL</name>
<evidence type="ECO:0000313" key="3">
    <source>
        <dbReference type="EMBL" id="KAF8732217.1"/>
    </source>
</evidence>
<gene>
    <name evidence="3" type="ORF">HU200_016192</name>
</gene>
<dbReference type="SUPFAM" id="SSF53474">
    <property type="entry name" value="alpha/beta-Hydrolases"/>
    <property type="match status" value="2"/>
</dbReference>
<evidence type="ECO:0000256" key="1">
    <source>
        <dbReference type="PROSITE-ProRule" id="PRU10038"/>
    </source>
</evidence>
<dbReference type="PANTHER" id="PTHR23024">
    <property type="entry name" value="ARYLACETAMIDE DEACETYLASE"/>
    <property type="match status" value="1"/>
</dbReference>